<keyword evidence="3" id="KW-1185">Reference proteome</keyword>
<dbReference type="EMBL" id="JAKIXB020000016">
    <property type="protein sequence ID" value="KAL1601230.1"/>
    <property type="molecule type" value="Genomic_DNA"/>
</dbReference>
<accession>A0ABR3R9W6</accession>
<dbReference type="Pfam" id="PF00117">
    <property type="entry name" value="GATase"/>
    <property type="match status" value="1"/>
</dbReference>
<dbReference type="CDD" id="cd01741">
    <property type="entry name" value="GATase1_1"/>
    <property type="match status" value="1"/>
</dbReference>
<comment type="caution">
    <text evidence="2">The sequence shown here is derived from an EMBL/GenBank/DDBJ whole genome shotgun (WGS) entry which is preliminary data.</text>
</comment>
<dbReference type="SUPFAM" id="SSF52317">
    <property type="entry name" value="Class I glutamine amidotransferase-like"/>
    <property type="match status" value="1"/>
</dbReference>
<sequence length="340" mass="38724">MTTTKIRRLSTGAGIPPEFGECRMQMATTGREYLRWRRSPDNLHHSSTDIETRACNMAQTLHIAVFNTDIPVPEVFTQRASSYGKIFDELLTAAAQRTQPNITIKTTEYDTRKFEYPPTLDDVDLILITGSINSAYDDIPWVHKLEQFIIDTYRDYPQVKWFGSCFGHQLICQALLKQYGVRVDADERGWELGVKTMAMDSKFRKDFVERGFKVPEKMRLQFVHGDFVVVPDLERLPQGWSIMGSTEWCANQGMMEAGRVLTFQGHFEFDRFVNSETIKTFFARKAPEWLEDSLKAVDADDDAELAAEMVLSFIMHPGLAAQNKGYAKVGGLMTPPGEHV</sequence>
<protein>
    <recommendedName>
        <fullName evidence="1">Glutamine amidotransferase domain-containing protein</fullName>
    </recommendedName>
</protein>
<organism evidence="2 3">
    <name type="scientific">Nothophoma quercina</name>
    <dbReference type="NCBI Taxonomy" id="749835"/>
    <lineage>
        <taxon>Eukaryota</taxon>
        <taxon>Fungi</taxon>
        <taxon>Dikarya</taxon>
        <taxon>Ascomycota</taxon>
        <taxon>Pezizomycotina</taxon>
        <taxon>Dothideomycetes</taxon>
        <taxon>Pleosporomycetidae</taxon>
        <taxon>Pleosporales</taxon>
        <taxon>Pleosporineae</taxon>
        <taxon>Didymellaceae</taxon>
        <taxon>Nothophoma</taxon>
    </lineage>
</organism>
<gene>
    <name evidence="2" type="ORF">SLS59_005382</name>
</gene>
<dbReference type="InterPro" id="IPR029062">
    <property type="entry name" value="Class_I_gatase-like"/>
</dbReference>
<evidence type="ECO:0000313" key="3">
    <source>
        <dbReference type="Proteomes" id="UP001521222"/>
    </source>
</evidence>
<proteinExistence type="predicted"/>
<dbReference type="InterPro" id="IPR044992">
    <property type="entry name" value="ChyE-like"/>
</dbReference>
<dbReference type="InterPro" id="IPR017926">
    <property type="entry name" value="GATASE"/>
</dbReference>
<dbReference type="PANTHER" id="PTHR42695:SF6">
    <property type="entry name" value="GLUTAMINE AMIDOTRANSFERASE DOMAIN-CONTAINING PROTEIN"/>
    <property type="match status" value="1"/>
</dbReference>
<feature type="domain" description="Glutamine amidotransferase" evidence="1">
    <location>
        <begin position="90"/>
        <end position="271"/>
    </location>
</feature>
<evidence type="ECO:0000313" key="2">
    <source>
        <dbReference type="EMBL" id="KAL1601230.1"/>
    </source>
</evidence>
<reference evidence="2 3" key="1">
    <citation type="submission" date="2024-02" db="EMBL/GenBank/DDBJ databases">
        <title>De novo assembly and annotation of 12 fungi associated with fruit tree decline syndrome in Ontario, Canada.</title>
        <authorList>
            <person name="Sulman M."/>
            <person name="Ellouze W."/>
            <person name="Ilyukhin E."/>
        </authorList>
    </citation>
    <scope>NUCLEOTIDE SEQUENCE [LARGE SCALE GENOMIC DNA]</scope>
    <source>
        <strain evidence="2 3">M97-236</strain>
    </source>
</reference>
<dbReference type="Gene3D" id="3.40.50.880">
    <property type="match status" value="1"/>
</dbReference>
<name>A0ABR3R9W6_9PLEO</name>
<dbReference type="Proteomes" id="UP001521222">
    <property type="component" value="Unassembled WGS sequence"/>
</dbReference>
<evidence type="ECO:0000259" key="1">
    <source>
        <dbReference type="Pfam" id="PF00117"/>
    </source>
</evidence>
<dbReference type="PANTHER" id="PTHR42695">
    <property type="entry name" value="GLUTAMINE AMIDOTRANSFERASE YLR126C-RELATED"/>
    <property type="match status" value="1"/>
</dbReference>